<evidence type="ECO:0000313" key="13">
    <source>
        <dbReference type="Proteomes" id="UP000799444"/>
    </source>
</evidence>
<dbReference type="EMBL" id="ML996122">
    <property type="protein sequence ID" value="KAF2736726.1"/>
    <property type="molecule type" value="Genomic_DNA"/>
</dbReference>
<accession>A0A9P4V4T4</accession>
<dbReference type="CDD" id="cd06186">
    <property type="entry name" value="NOX_Duox_like_FAD_NADP"/>
    <property type="match status" value="1"/>
</dbReference>
<feature type="transmembrane region" description="Helical" evidence="10">
    <location>
        <begin position="140"/>
        <end position="163"/>
    </location>
</feature>
<feature type="transmembrane region" description="Helical" evidence="10">
    <location>
        <begin position="404"/>
        <end position="425"/>
    </location>
</feature>
<dbReference type="InterPro" id="IPR039261">
    <property type="entry name" value="FNR_nucleotide-bd"/>
</dbReference>
<reference evidence="12" key="1">
    <citation type="journal article" date="2020" name="Stud. Mycol.">
        <title>101 Dothideomycetes genomes: a test case for predicting lifestyles and emergence of pathogens.</title>
        <authorList>
            <person name="Haridas S."/>
            <person name="Albert R."/>
            <person name="Binder M."/>
            <person name="Bloem J."/>
            <person name="Labutti K."/>
            <person name="Salamov A."/>
            <person name="Andreopoulos B."/>
            <person name="Baker S."/>
            <person name="Barry K."/>
            <person name="Bills G."/>
            <person name="Bluhm B."/>
            <person name="Cannon C."/>
            <person name="Castanera R."/>
            <person name="Culley D."/>
            <person name="Daum C."/>
            <person name="Ezra D."/>
            <person name="Gonzalez J."/>
            <person name="Henrissat B."/>
            <person name="Kuo A."/>
            <person name="Liang C."/>
            <person name="Lipzen A."/>
            <person name="Lutzoni F."/>
            <person name="Magnuson J."/>
            <person name="Mondo S."/>
            <person name="Nolan M."/>
            <person name="Ohm R."/>
            <person name="Pangilinan J."/>
            <person name="Park H.-J."/>
            <person name="Ramirez L."/>
            <person name="Alfaro M."/>
            <person name="Sun H."/>
            <person name="Tritt A."/>
            <person name="Yoshinaga Y."/>
            <person name="Zwiers L.-H."/>
            <person name="Turgeon B."/>
            <person name="Goodwin S."/>
            <person name="Spatafora J."/>
            <person name="Crous P."/>
            <person name="Grigoriev I."/>
        </authorList>
    </citation>
    <scope>NUCLEOTIDE SEQUENCE</scope>
    <source>
        <strain evidence="12">CBS 125425</strain>
    </source>
</reference>
<dbReference type="Pfam" id="PF08022">
    <property type="entry name" value="FAD_binding_8"/>
    <property type="match status" value="1"/>
</dbReference>
<keyword evidence="6 10" id="KW-1133">Transmembrane helix</keyword>
<evidence type="ECO:0000256" key="5">
    <source>
        <dbReference type="ARBA" id="ARBA00022982"/>
    </source>
</evidence>
<evidence type="ECO:0000256" key="10">
    <source>
        <dbReference type="SAM" id="Phobius"/>
    </source>
</evidence>
<dbReference type="AlphaFoldDB" id="A0A9P4V4T4"/>
<dbReference type="Pfam" id="PF01794">
    <property type="entry name" value="Ferric_reduct"/>
    <property type="match status" value="1"/>
</dbReference>
<evidence type="ECO:0000256" key="7">
    <source>
        <dbReference type="ARBA" id="ARBA00023002"/>
    </source>
</evidence>
<dbReference type="GO" id="GO:0000293">
    <property type="term" value="F:ferric-chelate reductase activity"/>
    <property type="evidence" value="ECO:0007669"/>
    <property type="project" value="UniProtKB-ARBA"/>
</dbReference>
<dbReference type="Pfam" id="PF08030">
    <property type="entry name" value="NAD_binding_6"/>
    <property type="match status" value="1"/>
</dbReference>
<comment type="similarity">
    <text evidence="2">Belongs to the ferric reductase (FRE) family.</text>
</comment>
<feature type="transmembrane region" description="Helical" evidence="10">
    <location>
        <begin position="260"/>
        <end position="281"/>
    </location>
</feature>
<dbReference type="PROSITE" id="PS51384">
    <property type="entry name" value="FAD_FR"/>
    <property type="match status" value="1"/>
</dbReference>
<dbReference type="InterPro" id="IPR013130">
    <property type="entry name" value="Fe3_Rdtase_TM_dom"/>
</dbReference>
<dbReference type="OrthoDB" id="4494341at2759"/>
<keyword evidence="8" id="KW-0406">Ion transport</keyword>
<dbReference type="InterPro" id="IPR013112">
    <property type="entry name" value="FAD-bd_8"/>
</dbReference>
<keyword evidence="13" id="KW-1185">Reference proteome</keyword>
<evidence type="ECO:0000313" key="12">
    <source>
        <dbReference type="EMBL" id="KAF2736726.1"/>
    </source>
</evidence>
<dbReference type="InterPro" id="IPR013121">
    <property type="entry name" value="Fe_red_NAD-bd_6"/>
</dbReference>
<keyword evidence="5" id="KW-0249">Electron transport</keyword>
<comment type="caution">
    <text evidence="12">The sequence shown here is derived from an EMBL/GenBank/DDBJ whole genome shotgun (WGS) entry which is preliminary data.</text>
</comment>
<dbReference type="InterPro" id="IPR017927">
    <property type="entry name" value="FAD-bd_FR_type"/>
</dbReference>
<evidence type="ECO:0000256" key="2">
    <source>
        <dbReference type="ARBA" id="ARBA00006278"/>
    </source>
</evidence>
<name>A0A9P4V4T4_9PLEO</name>
<dbReference type="GO" id="GO:0015677">
    <property type="term" value="P:copper ion import"/>
    <property type="evidence" value="ECO:0007669"/>
    <property type="project" value="TreeGrafter"/>
</dbReference>
<gene>
    <name evidence="12" type="ORF">EJ04DRAFT_551085</name>
</gene>
<dbReference type="GO" id="GO:0006826">
    <property type="term" value="P:iron ion transport"/>
    <property type="evidence" value="ECO:0007669"/>
    <property type="project" value="TreeGrafter"/>
</dbReference>
<evidence type="ECO:0000259" key="11">
    <source>
        <dbReference type="PROSITE" id="PS51384"/>
    </source>
</evidence>
<keyword evidence="3" id="KW-0813">Transport</keyword>
<keyword evidence="9 10" id="KW-0472">Membrane</keyword>
<feature type="domain" description="FAD-binding FR-type" evidence="11">
    <location>
        <begin position="430"/>
        <end position="603"/>
    </location>
</feature>
<comment type="subcellular location">
    <subcellularLocation>
        <location evidence="1">Membrane</location>
        <topology evidence="1">Multi-pass membrane protein</topology>
    </subcellularLocation>
</comment>
<sequence length="754" mass="84774">MIDIDGIPLRSDSPNQPRLTVSLHGMAGCGAHTCGGPLTKIGGHIPAHRGKETAVLVNATHRVGDPSSNYLAAVHIFSRSIHPLFLEQSQMATSLSATSITGPEPTTVNINNVTAQDPTTANDPYIFSHGLTGVYQPMNYLFVNILITTVLSFTILAICLRVVTAIVRDRRRVSTITSAEGHNFWSNNRTTWWPWTKRHWLYSPIWRKRHNHEFQLTKAVSVGTLPTRLQLIIISIYFCSNVAYTLAIPEQKKDQRVAEFRGRAGALAVFNLIFVILFALRNNPFIWLLHISYDTFNLFHRWIARIVFLEALAHIFAWMFNTYRVDYQGRSGWESINWVLGQSLSYRWGLAAFIAFAFLMFHSISVLRHAFYESFLTLHRLSIIVALSGVYFHMAKHALPQLPWGYLFISLLAAEPVIRMIRIFYYNSSFRRRTWTKVTVEALPGEASKVTFELSRAWSANPGAFVHVYLPRVSLWGSHPFSVAWYADTAQRPSLPTLPSYESQVSNSTSLSASSSTTKVNIDRLPKFDFEDAPNIKVLTKAPPQPKSIKDLEIRRGPSSISCILRARTGMTRSLYTKASQSATGCIDMWGAIEGPYGGYHSLDSYGTVVLFAAGVGITHCISFVRYLLAGHNARSTATQKVLLVWSIQSTDMLQWIQPWLDEIMAMPDYRSVVRVRLYVSQRKMHGEALPYGLDVRHGRCDPQEVVDGEVLEQIGAMVVTVCGPGAYSDSVRAAVRRRVGLKSVDFIEEAFSY</sequence>
<dbReference type="SFLD" id="SFLDG01168">
    <property type="entry name" value="Ferric_reductase_subgroup_(FRE"/>
    <property type="match status" value="1"/>
</dbReference>
<evidence type="ECO:0000256" key="8">
    <source>
        <dbReference type="ARBA" id="ARBA00023065"/>
    </source>
</evidence>
<dbReference type="PANTHER" id="PTHR32361">
    <property type="entry name" value="FERRIC/CUPRIC REDUCTASE TRANSMEMBRANE COMPONENT"/>
    <property type="match status" value="1"/>
</dbReference>
<evidence type="ECO:0000256" key="4">
    <source>
        <dbReference type="ARBA" id="ARBA00022692"/>
    </source>
</evidence>
<feature type="transmembrane region" description="Helical" evidence="10">
    <location>
        <begin position="348"/>
        <end position="367"/>
    </location>
</feature>
<evidence type="ECO:0000256" key="3">
    <source>
        <dbReference type="ARBA" id="ARBA00022448"/>
    </source>
</evidence>
<dbReference type="PANTHER" id="PTHR32361:SF12">
    <property type="entry name" value="PUTATIVE (AFU_ORTHOLOGUE AFUA_1G14340)-RELATED"/>
    <property type="match status" value="1"/>
</dbReference>
<proteinExistence type="inferred from homology"/>
<dbReference type="Proteomes" id="UP000799444">
    <property type="component" value="Unassembled WGS sequence"/>
</dbReference>
<dbReference type="InterPro" id="IPR051410">
    <property type="entry name" value="Ferric/Cupric_Reductase"/>
</dbReference>
<evidence type="ECO:0000256" key="1">
    <source>
        <dbReference type="ARBA" id="ARBA00004141"/>
    </source>
</evidence>
<organism evidence="12 13">
    <name type="scientific">Polyplosphaeria fusca</name>
    <dbReference type="NCBI Taxonomy" id="682080"/>
    <lineage>
        <taxon>Eukaryota</taxon>
        <taxon>Fungi</taxon>
        <taxon>Dikarya</taxon>
        <taxon>Ascomycota</taxon>
        <taxon>Pezizomycotina</taxon>
        <taxon>Dothideomycetes</taxon>
        <taxon>Pleosporomycetidae</taxon>
        <taxon>Pleosporales</taxon>
        <taxon>Tetraplosphaeriaceae</taxon>
        <taxon>Polyplosphaeria</taxon>
    </lineage>
</organism>
<protein>
    <recommendedName>
        <fullName evidence="11">FAD-binding FR-type domain-containing protein</fullName>
    </recommendedName>
</protein>
<dbReference type="SUPFAM" id="SSF52343">
    <property type="entry name" value="Ferredoxin reductase-like, C-terminal NADP-linked domain"/>
    <property type="match status" value="1"/>
</dbReference>
<dbReference type="GO" id="GO:0005886">
    <property type="term" value="C:plasma membrane"/>
    <property type="evidence" value="ECO:0007669"/>
    <property type="project" value="TreeGrafter"/>
</dbReference>
<keyword evidence="4 10" id="KW-0812">Transmembrane</keyword>
<feature type="transmembrane region" description="Helical" evidence="10">
    <location>
        <begin position="302"/>
        <end position="320"/>
    </location>
</feature>
<keyword evidence="7" id="KW-0560">Oxidoreductase</keyword>
<dbReference type="Gene3D" id="3.40.50.80">
    <property type="entry name" value="Nucleotide-binding domain of ferredoxin-NADP reductase (FNR) module"/>
    <property type="match status" value="1"/>
</dbReference>
<dbReference type="SFLD" id="SFLDS00052">
    <property type="entry name" value="Ferric_Reductase_Domain"/>
    <property type="match status" value="1"/>
</dbReference>
<evidence type="ECO:0000256" key="9">
    <source>
        <dbReference type="ARBA" id="ARBA00023136"/>
    </source>
</evidence>
<dbReference type="GO" id="GO:0006879">
    <property type="term" value="P:intracellular iron ion homeostasis"/>
    <property type="evidence" value="ECO:0007669"/>
    <property type="project" value="TreeGrafter"/>
</dbReference>
<evidence type="ECO:0000256" key="6">
    <source>
        <dbReference type="ARBA" id="ARBA00022989"/>
    </source>
</evidence>